<dbReference type="PROSITE" id="PS50928">
    <property type="entry name" value="ABC_TM1"/>
    <property type="match status" value="1"/>
</dbReference>
<evidence type="ECO:0000256" key="9">
    <source>
        <dbReference type="SAM" id="Phobius"/>
    </source>
</evidence>
<gene>
    <name evidence="11" type="ORF">H8S01_04675</name>
</gene>
<dbReference type="SUPFAM" id="SSF161098">
    <property type="entry name" value="MetI-like"/>
    <property type="match status" value="1"/>
</dbReference>
<keyword evidence="3" id="KW-0813">Transport</keyword>
<feature type="transmembrane region" description="Helical" evidence="9">
    <location>
        <begin position="201"/>
        <end position="218"/>
    </location>
</feature>
<evidence type="ECO:0000256" key="4">
    <source>
        <dbReference type="ARBA" id="ARBA00022692"/>
    </source>
</evidence>
<keyword evidence="7 9" id="KW-0472">Membrane</keyword>
<feature type="transmembrane region" description="Helical" evidence="9">
    <location>
        <begin position="142"/>
        <end position="163"/>
    </location>
</feature>
<feature type="transmembrane region" description="Helical" evidence="9">
    <location>
        <begin position="62"/>
        <end position="86"/>
    </location>
</feature>
<evidence type="ECO:0000256" key="1">
    <source>
        <dbReference type="ARBA" id="ARBA00004141"/>
    </source>
</evidence>
<keyword evidence="4 9" id="KW-0812">Transmembrane</keyword>
<dbReference type="NCBIfam" id="TIGR00969">
    <property type="entry name" value="3a0106s02"/>
    <property type="match status" value="1"/>
</dbReference>
<evidence type="ECO:0000256" key="6">
    <source>
        <dbReference type="ARBA" id="ARBA00023032"/>
    </source>
</evidence>
<organism evidence="11 12">
    <name type="scientific">Lachnospira hominis</name>
    <name type="common">ex Liu et al. 2021</name>
    <dbReference type="NCBI Taxonomy" id="2763051"/>
    <lineage>
        <taxon>Bacteria</taxon>
        <taxon>Bacillati</taxon>
        <taxon>Bacillota</taxon>
        <taxon>Clostridia</taxon>
        <taxon>Lachnospirales</taxon>
        <taxon>Lachnospiraceae</taxon>
        <taxon>Lachnospira</taxon>
    </lineage>
</organism>
<feature type="domain" description="ABC transmembrane type-1" evidence="10">
    <location>
        <begin position="62"/>
        <end position="273"/>
    </location>
</feature>
<name>A0ABR7FYJ1_9FIRM</name>
<dbReference type="Gene3D" id="1.10.3720.10">
    <property type="entry name" value="MetI-like"/>
    <property type="match status" value="1"/>
</dbReference>
<evidence type="ECO:0000256" key="2">
    <source>
        <dbReference type="ARBA" id="ARBA00011779"/>
    </source>
</evidence>
<evidence type="ECO:0000256" key="3">
    <source>
        <dbReference type="ARBA" id="ARBA00022448"/>
    </source>
</evidence>
<evidence type="ECO:0000313" key="12">
    <source>
        <dbReference type="Proteomes" id="UP000628463"/>
    </source>
</evidence>
<proteinExistence type="predicted"/>
<dbReference type="Pfam" id="PF00528">
    <property type="entry name" value="BPD_transp_1"/>
    <property type="match status" value="1"/>
</dbReference>
<protein>
    <submittedName>
        <fullName evidence="11">Sulfate ABC transporter permease</fullName>
    </submittedName>
</protein>
<dbReference type="CDD" id="cd06261">
    <property type="entry name" value="TM_PBP2"/>
    <property type="match status" value="1"/>
</dbReference>
<dbReference type="PANTHER" id="PTHR30406:SF1">
    <property type="entry name" value="SULFATE TRANSPORT SYSTEM PERMEASE PROTEIN CYSW"/>
    <property type="match status" value="1"/>
</dbReference>
<evidence type="ECO:0000259" key="10">
    <source>
        <dbReference type="PROSITE" id="PS50928"/>
    </source>
</evidence>
<dbReference type="InterPro" id="IPR035906">
    <property type="entry name" value="MetI-like_sf"/>
</dbReference>
<evidence type="ECO:0000256" key="5">
    <source>
        <dbReference type="ARBA" id="ARBA00022989"/>
    </source>
</evidence>
<dbReference type="InterPro" id="IPR005667">
    <property type="entry name" value="Sulph_transpt2"/>
</dbReference>
<evidence type="ECO:0000256" key="8">
    <source>
        <dbReference type="ARBA" id="ARBA00025323"/>
    </source>
</evidence>
<comment type="function">
    <text evidence="8">Part of the ABC transporter complex CysAWTP (TC 3.A.1.6.1) involved in sulfate/thiosulfate import. Probably responsible for the translocation of the substrate across the membrane.</text>
</comment>
<dbReference type="Proteomes" id="UP000628463">
    <property type="component" value="Unassembled WGS sequence"/>
</dbReference>
<accession>A0ABR7FYJ1</accession>
<dbReference type="RefSeq" id="WP_021867109.1">
    <property type="nucleotide sequence ID" value="NZ_JACOPD010000003.1"/>
</dbReference>
<evidence type="ECO:0000313" key="11">
    <source>
        <dbReference type="EMBL" id="MBC5680257.1"/>
    </source>
</evidence>
<keyword evidence="12" id="KW-1185">Reference proteome</keyword>
<feature type="transmembrane region" description="Helical" evidence="9">
    <location>
        <begin position="98"/>
        <end position="122"/>
    </location>
</feature>
<dbReference type="PANTHER" id="PTHR30406">
    <property type="entry name" value="SULFATE TRANSPORT SYSTEM PERMEASE PROTEIN"/>
    <property type="match status" value="1"/>
</dbReference>
<keyword evidence="6" id="KW-0764">Sulfate transport</keyword>
<sequence>MNEQEKFEKRKKITKYVLITISVLFVFFMLVMPLFCIVSSSLKQGLGFYFKSVSSKYVVSALKVTLFATVIAVVINTFFGLCAAWVTTKFSFKGKQVLATLIDIPFSISPVIVGLAFLMTFGRLGWFYPVIRWFNSVFGANVRIAFAIPGVVLATIFVTFPFVSREIIPVLNAQGKDEEEAAALMGAGGFKIFFKITFPQIKWALIYGIILCTSRALGEFGAVNALSKTRGETFTLPLEIDALYMSGTENSITAAFAASSILVIIAVVVLVLRNILEYRAKKKGQEQAAS</sequence>
<comment type="caution">
    <text evidence="11">The sequence shown here is derived from an EMBL/GenBank/DDBJ whole genome shotgun (WGS) entry which is preliminary data.</text>
</comment>
<feature type="transmembrane region" description="Helical" evidence="9">
    <location>
        <begin position="16"/>
        <end position="42"/>
    </location>
</feature>
<dbReference type="EMBL" id="JACOPD010000003">
    <property type="protein sequence ID" value="MBC5680257.1"/>
    <property type="molecule type" value="Genomic_DNA"/>
</dbReference>
<comment type="subcellular location">
    <subcellularLocation>
        <location evidence="1">Membrane</location>
        <topology evidence="1">Multi-pass membrane protein</topology>
    </subcellularLocation>
</comment>
<comment type="subunit">
    <text evidence="2">The complex is composed of two ATP-binding proteins (CysA), two transmembrane proteins (CysT and CysW) and a solute-binding protein (CysP).</text>
</comment>
<evidence type="ECO:0000256" key="7">
    <source>
        <dbReference type="ARBA" id="ARBA00023136"/>
    </source>
</evidence>
<dbReference type="InterPro" id="IPR000515">
    <property type="entry name" value="MetI-like"/>
</dbReference>
<feature type="transmembrane region" description="Helical" evidence="9">
    <location>
        <begin position="252"/>
        <end position="272"/>
    </location>
</feature>
<keyword evidence="5 9" id="KW-1133">Transmembrane helix</keyword>
<reference evidence="11 12" key="1">
    <citation type="submission" date="2020-08" db="EMBL/GenBank/DDBJ databases">
        <title>Genome public.</title>
        <authorList>
            <person name="Liu C."/>
            <person name="Sun Q."/>
        </authorList>
    </citation>
    <scope>NUCLEOTIDE SEQUENCE [LARGE SCALE GENOMIC DNA]</scope>
    <source>
        <strain evidence="11 12">NSJ-43</strain>
    </source>
</reference>